<organism evidence="2 3">
    <name type="scientific">Mycena rosella</name>
    <name type="common">Pink bonnet</name>
    <name type="synonym">Agaricus rosellus</name>
    <dbReference type="NCBI Taxonomy" id="1033263"/>
    <lineage>
        <taxon>Eukaryota</taxon>
        <taxon>Fungi</taxon>
        <taxon>Dikarya</taxon>
        <taxon>Basidiomycota</taxon>
        <taxon>Agaricomycotina</taxon>
        <taxon>Agaricomycetes</taxon>
        <taxon>Agaricomycetidae</taxon>
        <taxon>Agaricales</taxon>
        <taxon>Marasmiineae</taxon>
        <taxon>Mycenaceae</taxon>
        <taxon>Mycena</taxon>
    </lineage>
</organism>
<sequence>MLPCLHRFIPSRSTKLDDSIADLDFEKDALAIGGWKDFCEYADVPLFRGLFTYFLGKLRLAIERNWNGAGPSEMKTLDALGDQVFRRKPIPNSEYTIVASHLCGIAVLDPFQTVCAMPPDYLQEAAFFAYDRGYLAFLRPIENLVEIWRDVATPDDKHKPTQGQKIAAAASAALYGPPDVGHFIPNYTLLTHIMDVVSGIEVSDNFVLVFDTEQVRLFSRHDGNFLFHVSKLTTFLPTEPAAVQLLPPRHGDTSAQYHEAALHQQSLFRKRRTWHYPRGTFDKVGLSSCGTTLVIVTGNNRILIAHDLQRLMTGDLPALNTVVEVKLAEEYGDPSPGSLAVTRDRIAISTYFGIVVFTLDRSNTGPGPVPLCAGFEPSSPVQISACFVRLHWRSQDSNLHISGTKLSFDAEPNAALNERVRRRPRRWRPPPAPAAQGAQPSQEDDAPSDDGADDEDSDGDSDDDSMPDLHSVSSSEGGEDEDEQSDDGVEPPSNPNPVDGDPEPESPQDEDAPGPGHIGHNPVHALFNAGVAWAQIPALPPHFGGGPGVMPAVDALPVDSAFEIDMAPAGEEEDGDEA</sequence>
<evidence type="ECO:0000313" key="2">
    <source>
        <dbReference type="EMBL" id="KAJ7697998.1"/>
    </source>
</evidence>
<comment type="caution">
    <text evidence="2">The sequence shown here is derived from an EMBL/GenBank/DDBJ whole genome shotgun (WGS) entry which is preliminary data.</text>
</comment>
<feature type="compositionally biased region" description="Acidic residues" evidence="1">
    <location>
        <begin position="500"/>
        <end position="512"/>
    </location>
</feature>
<feature type="compositionally biased region" description="Acidic residues" evidence="1">
    <location>
        <begin position="477"/>
        <end position="489"/>
    </location>
</feature>
<protein>
    <submittedName>
        <fullName evidence="2">Uncharacterized protein</fullName>
    </submittedName>
</protein>
<feature type="compositionally biased region" description="Acidic residues" evidence="1">
    <location>
        <begin position="442"/>
        <end position="466"/>
    </location>
</feature>
<reference evidence="2" key="1">
    <citation type="submission" date="2023-03" db="EMBL/GenBank/DDBJ databases">
        <title>Massive genome expansion in bonnet fungi (Mycena s.s.) driven by repeated elements and novel gene families across ecological guilds.</title>
        <authorList>
            <consortium name="Lawrence Berkeley National Laboratory"/>
            <person name="Harder C.B."/>
            <person name="Miyauchi S."/>
            <person name="Viragh M."/>
            <person name="Kuo A."/>
            <person name="Thoen E."/>
            <person name="Andreopoulos B."/>
            <person name="Lu D."/>
            <person name="Skrede I."/>
            <person name="Drula E."/>
            <person name="Henrissat B."/>
            <person name="Morin E."/>
            <person name="Kohler A."/>
            <person name="Barry K."/>
            <person name="LaButti K."/>
            <person name="Morin E."/>
            <person name="Salamov A."/>
            <person name="Lipzen A."/>
            <person name="Mereny Z."/>
            <person name="Hegedus B."/>
            <person name="Baldrian P."/>
            <person name="Stursova M."/>
            <person name="Weitz H."/>
            <person name="Taylor A."/>
            <person name="Grigoriev I.V."/>
            <person name="Nagy L.G."/>
            <person name="Martin F."/>
            <person name="Kauserud H."/>
        </authorList>
    </citation>
    <scope>NUCLEOTIDE SEQUENCE</scope>
    <source>
        <strain evidence="2">CBHHK067</strain>
    </source>
</reference>
<dbReference type="EMBL" id="JARKIE010000027">
    <property type="protein sequence ID" value="KAJ7697998.1"/>
    <property type="molecule type" value="Genomic_DNA"/>
</dbReference>
<evidence type="ECO:0000256" key="1">
    <source>
        <dbReference type="SAM" id="MobiDB-lite"/>
    </source>
</evidence>
<keyword evidence="3" id="KW-1185">Reference proteome</keyword>
<proteinExistence type="predicted"/>
<dbReference type="Proteomes" id="UP001221757">
    <property type="component" value="Unassembled WGS sequence"/>
</dbReference>
<dbReference type="AlphaFoldDB" id="A0AAD7DRD7"/>
<gene>
    <name evidence="2" type="ORF">B0H17DRAFT_1050961</name>
</gene>
<name>A0AAD7DRD7_MYCRO</name>
<feature type="region of interest" description="Disordered" evidence="1">
    <location>
        <begin position="412"/>
        <end position="523"/>
    </location>
</feature>
<evidence type="ECO:0000313" key="3">
    <source>
        <dbReference type="Proteomes" id="UP001221757"/>
    </source>
</evidence>
<accession>A0AAD7DRD7</accession>